<feature type="transmembrane region" description="Helical" evidence="2">
    <location>
        <begin position="151"/>
        <end position="176"/>
    </location>
</feature>
<protein>
    <submittedName>
        <fullName evidence="3">Uncharacterized protein</fullName>
    </submittedName>
</protein>
<organism evidence="3 4">
    <name type="scientific">Caerostris extrusa</name>
    <name type="common">Bark spider</name>
    <name type="synonym">Caerostris bankana</name>
    <dbReference type="NCBI Taxonomy" id="172846"/>
    <lineage>
        <taxon>Eukaryota</taxon>
        <taxon>Metazoa</taxon>
        <taxon>Ecdysozoa</taxon>
        <taxon>Arthropoda</taxon>
        <taxon>Chelicerata</taxon>
        <taxon>Arachnida</taxon>
        <taxon>Araneae</taxon>
        <taxon>Araneomorphae</taxon>
        <taxon>Entelegynae</taxon>
        <taxon>Araneoidea</taxon>
        <taxon>Araneidae</taxon>
        <taxon>Caerostris</taxon>
    </lineage>
</organism>
<evidence type="ECO:0000256" key="1">
    <source>
        <dbReference type="SAM" id="MobiDB-lite"/>
    </source>
</evidence>
<sequence>MTTNQSSIGTVNEGFESEDITNHNPNESSVVAVVNILNEDKNFSSEVKNHNQPIANIPTEKHKSETNNCCVENVHYKGIENYEKCSNDIFSTSSVIISGPTEGYLQSDRGRKDSTISSIIIESIAYTSMIGRLSKPKPSTTKSFTIFIEPIFLLVLFSGAAYAVSFIAFITVIVDFTKDLGFQKLMGSS</sequence>
<proteinExistence type="predicted"/>
<gene>
    <name evidence="3" type="ORF">CEXT_357191</name>
</gene>
<keyword evidence="2" id="KW-0472">Membrane</keyword>
<comment type="caution">
    <text evidence="3">The sequence shown here is derived from an EMBL/GenBank/DDBJ whole genome shotgun (WGS) entry which is preliminary data.</text>
</comment>
<keyword evidence="2" id="KW-1133">Transmembrane helix</keyword>
<dbReference type="EMBL" id="BPLR01010024">
    <property type="protein sequence ID" value="GIY36261.1"/>
    <property type="molecule type" value="Genomic_DNA"/>
</dbReference>
<keyword evidence="4" id="KW-1185">Reference proteome</keyword>
<keyword evidence="2" id="KW-0812">Transmembrane</keyword>
<name>A0AAV4SSV1_CAEEX</name>
<dbReference type="Proteomes" id="UP001054945">
    <property type="component" value="Unassembled WGS sequence"/>
</dbReference>
<evidence type="ECO:0000313" key="3">
    <source>
        <dbReference type="EMBL" id="GIY36261.1"/>
    </source>
</evidence>
<feature type="compositionally biased region" description="Polar residues" evidence="1">
    <location>
        <begin position="1"/>
        <end position="10"/>
    </location>
</feature>
<feature type="region of interest" description="Disordered" evidence="1">
    <location>
        <begin position="1"/>
        <end position="24"/>
    </location>
</feature>
<accession>A0AAV4SSV1</accession>
<evidence type="ECO:0000313" key="4">
    <source>
        <dbReference type="Proteomes" id="UP001054945"/>
    </source>
</evidence>
<reference evidence="3 4" key="1">
    <citation type="submission" date="2021-06" db="EMBL/GenBank/DDBJ databases">
        <title>Caerostris extrusa draft genome.</title>
        <authorList>
            <person name="Kono N."/>
            <person name="Arakawa K."/>
        </authorList>
    </citation>
    <scope>NUCLEOTIDE SEQUENCE [LARGE SCALE GENOMIC DNA]</scope>
</reference>
<dbReference type="AlphaFoldDB" id="A0AAV4SSV1"/>
<evidence type="ECO:0000256" key="2">
    <source>
        <dbReference type="SAM" id="Phobius"/>
    </source>
</evidence>